<gene>
    <name evidence="1" type="ORF">WICANDRAFT_91323</name>
</gene>
<dbReference type="Pfam" id="PF10604">
    <property type="entry name" value="Polyketide_cyc2"/>
    <property type="match status" value="1"/>
</dbReference>
<organism evidence="1 2">
    <name type="scientific">Wickerhamomyces anomalus (strain ATCC 58044 / CBS 1984 / NCYC 433 / NRRL Y-366-8)</name>
    <name type="common">Yeast</name>
    <name type="synonym">Hansenula anomala</name>
    <dbReference type="NCBI Taxonomy" id="683960"/>
    <lineage>
        <taxon>Eukaryota</taxon>
        <taxon>Fungi</taxon>
        <taxon>Dikarya</taxon>
        <taxon>Ascomycota</taxon>
        <taxon>Saccharomycotina</taxon>
        <taxon>Saccharomycetes</taxon>
        <taxon>Phaffomycetales</taxon>
        <taxon>Wickerhamomycetaceae</taxon>
        <taxon>Wickerhamomyces</taxon>
    </lineage>
</organism>
<accession>A0A1E3P277</accession>
<keyword evidence="2" id="KW-1185">Reference proteome</keyword>
<dbReference type="InterPro" id="IPR023393">
    <property type="entry name" value="START-like_dom_sf"/>
</dbReference>
<dbReference type="PANTHER" id="PTHR36166:SF1">
    <property type="entry name" value="SRPBCC DOMAIN-CONTAINING PROTEIN"/>
    <property type="match status" value="1"/>
</dbReference>
<protein>
    <recommendedName>
        <fullName evidence="3">Coenzyme Q-binding protein COQ10 START domain-containing protein</fullName>
    </recommendedName>
</protein>
<dbReference type="OrthoDB" id="509124at2759"/>
<evidence type="ECO:0008006" key="3">
    <source>
        <dbReference type="Google" id="ProtNLM"/>
    </source>
</evidence>
<dbReference type="InterPro" id="IPR019587">
    <property type="entry name" value="Polyketide_cyclase/dehydratase"/>
</dbReference>
<evidence type="ECO:0000313" key="1">
    <source>
        <dbReference type="EMBL" id="ODQ59599.1"/>
    </source>
</evidence>
<evidence type="ECO:0000313" key="2">
    <source>
        <dbReference type="Proteomes" id="UP000094112"/>
    </source>
</evidence>
<reference evidence="1 2" key="1">
    <citation type="journal article" date="2016" name="Proc. Natl. Acad. Sci. U.S.A.">
        <title>Comparative genomics of biotechnologically important yeasts.</title>
        <authorList>
            <person name="Riley R."/>
            <person name="Haridas S."/>
            <person name="Wolfe K.H."/>
            <person name="Lopes M.R."/>
            <person name="Hittinger C.T."/>
            <person name="Goeker M."/>
            <person name="Salamov A.A."/>
            <person name="Wisecaver J.H."/>
            <person name="Long T.M."/>
            <person name="Calvey C.H."/>
            <person name="Aerts A.L."/>
            <person name="Barry K.W."/>
            <person name="Choi C."/>
            <person name="Clum A."/>
            <person name="Coughlan A.Y."/>
            <person name="Deshpande S."/>
            <person name="Douglass A.P."/>
            <person name="Hanson S.J."/>
            <person name="Klenk H.-P."/>
            <person name="LaButti K.M."/>
            <person name="Lapidus A."/>
            <person name="Lindquist E.A."/>
            <person name="Lipzen A.M."/>
            <person name="Meier-Kolthoff J.P."/>
            <person name="Ohm R.A."/>
            <person name="Otillar R.P."/>
            <person name="Pangilinan J.L."/>
            <person name="Peng Y."/>
            <person name="Rokas A."/>
            <person name="Rosa C.A."/>
            <person name="Scheuner C."/>
            <person name="Sibirny A.A."/>
            <person name="Slot J.C."/>
            <person name="Stielow J.B."/>
            <person name="Sun H."/>
            <person name="Kurtzman C.P."/>
            <person name="Blackwell M."/>
            <person name="Grigoriev I.V."/>
            <person name="Jeffries T.W."/>
        </authorList>
    </citation>
    <scope>NUCLEOTIDE SEQUENCE [LARGE SCALE GENOMIC DNA]</scope>
    <source>
        <strain evidence="2">ATCC 58044 / CBS 1984 / NCYC 433 / NRRL Y-366-8</strain>
    </source>
</reference>
<dbReference type="GeneID" id="30203532"/>
<dbReference type="STRING" id="683960.A0A1E3P277"/>
<dbReference type="PANTHER" id="PTHR36166">
    <property type="entry name" value="CHROMOSOME 9, WHOLE GENOME SHOTGUN SEQUENCE"/>
    <property type="match status" value="1"/>
</dbReference>
<dbReference type="RefSeq" id="XP_019038806.1">
    <property type="nucleotide sequence ID" value="XM_019186286.1"/>
</dbReference>
<dbReference type="AlphaFoldDB" id="A0A1E3P277"/>
<dbReference type="Gene3D" id="3.30.530.20">
    <property type="match status" value="1"/>
</dbReference>
<dbReference type="EMBL" id="KV454210">
    <property type="protein sequence ID" value="ODQ59599.1"/>
    <property type="molecule type" value="Genomic_DNA"/>
</dbReference>
<name>A0A1E3P277_WICAA</name>
<proteinExistence type="predicted"/>
<dbReference type="Proteomes" id="UP000094112">
    <property type="component" value="Unassembled WGS sequence"/>
</dbReference>
<dbReference type="SUPFAM" id="SSF55961">
    <property type="entry name" value="Bet v1-like"/>
    <property type="match status" value="1"/>
</dbReference>
<sequence>MPADIETSIIINSSIEQVKKTFLDFNSYSNWSIFLKSIKSKESNQSFEPGSQLEVELESKPGSITKMNPIVLVNTTNEFKWVGKLPLNLFEGSHKFEFNEIDSNKTEVIQTEEFSGLLKSPILWLVGESTIAGFKNFNEALKKQCESS</sequence>
<dbReference type="CDD" id="cd07822">
    <property type="entry name" value="SRPBCC_4"/>
    <property type="match status" value="1"/>
</dbReference>